<organism evidence="1 2">
    <name type="scientific">Paracidovorax avenae (strain ATCC 19860 / DSM 7227 / CCUG 15838 / JCM 20985 / LMG 2117 / NCPPB 1011)</name>
    <name type="common">Acidovorax avenae</name>
    <dbReference type="NCBI Taxonomy" id="643561"/>
    <lineage>
        <taxon>Bacteria</taxon>
        <taxon>Pseudomonadati</taxon>
        <taxon>Pseudomonadota</taxon>
        <taxon>Betaproteobacteria</taxon>
        <taxon>Burkholderiales</taxon>
        <taxon>Comamonadaceae</taxon>
        <taxon>Paracidovorax</taxon>
    </lineage>
</organism>
<evidence type="ECO:0000313" key="1">
    <source>
        <dbReference type="EMBL" id="ADX44639.1"/>
    </source>
</evidence>
<dbReference type="HOGENOM" id="CLU_1472185_0_0_4"/>
<sequence>MNLLRFLLQAGGEGFRATEFSSAAVSAGIPVGVVAHVRKPQGGPAMDSGLPGTGGDAFLLWRSTKVDYAVSRQQYRAQQAFGAPEFLQSWKREEEAILDYLGWMADRLPRVSDYCDGASFLLLKLIYGEEEEGGAGTTGWLYSAALMQMLARMGAGMEADQELVDVHFARVESGASSCSPSRR</sequence>
<keyword evidence="2" id="KW-1185">Reference proteome</keyword>
<dbReference type="KEGG" id="aaa:Acav_0716"/>
<dbReference type="Proteomes" id="UP000002482">
    <property type="component" value="Chromosome"/>
</dbReference>
<reference evidence="1" key="1">
    <citation type="submission" date="2011-02" db="EMBL/GenBank/DDBJ databases">
        <title>Complete sequence of Acidovorax avenae subsp. avenae ATCC 19860.</title>
        <authorList>
            <consortium name="US DOE Joint Genome Institute"/>
            <person name="Lucas S."/>
            <person name="Copeland A."/>
            <person name="Lapidus A."/>
            <person name="Cheng J.-F."/>
            <person name="Goodwin L."/>
            <person name="Pitluck S."/>
            <person name="Chertkov O."/>
            <person name="Held B."/>
            <person name="Detter J.C."/>
            <person name="Han C."/>
            <person name="Tapia R."/>
            <person name="Land M."/>
            <person name="Hauser L."/>
            <person name="Kyrpides N."/>
            <person name="Ivanova N."/>
            <person name="Ovchinnikova G."/>
            <person name="Pagani I."/>
            <person name="Gordon S."/>
            <person name="Woyke T."/>
        </authorList>
    </citation>
    <scope>NUCLEOTIDE SEQUENCE</scope>
    <source>
        <strain evidence="1">ATCC 19860</strain>
    </source>
</reference>
<gene>
    <name evidence="1" type="ordered locus">Acav_0716</name>
</gene>
<dbReference type="EMBL" id="CP002521">
    <property type="protein sequence ID" value="ADX44639.1"/>
    <property type="molecule type" value="Genomic_DNA"/>
</dbReference>
<protein>
    <submittedName>
        <fullName evidence="1">Uncharacterized protein</fullName>
    </submittedName>
</protein>
<dbReference type="AlphaFoldDB" id="F0Q7V5"/>
<name>F0Q7V5_PARA1</name>
<proteinExistence type="predicted"/>
<accession>F0Q7V5</accession>
<evidence type="ECO:0000313" key="2">
    <source>
        <dbReference type="Proteomes" id="UP000002482"/>
    </source>
</evidence>